<feature type="region of interest" description="Disordered" evidence="5">
    <location>
        <begin position="31"/>
        <end position="60"/>
    </location>
</feature>
<keyword evidence="8" id="KW-1185">Reference proteome</keyword>
<dbReference type="InterPro" id="IPR003604">
    <property type="entry name" value="Matrin/U1-like-C_Znf_C2H2"/>
</dbReference>
<dbReference type="EMBL" id="JALLBG020000152">
    <property type="protein sequence ID" value="KAL3761293.1"/>
    <property type="molecule type" value="Genomic_DNA"/>
</dbReference>
<sequence length="327" mass="35297">MSSINKSVNVERRTWDKEAFEARARSRAAAAAAADAGGDRRVVSATAGGGGGEDDVTSSIKNKINPTEEKEEFLPAQQGRAGPMGSQRAYLKSRSNKVDLESKLGSTEIIDPAAASATRSKLSLDNDTISGGAVTHSSGVSKCADGVGWHCRVCDCFLKDSLTYLDHINGKKHQRYLGYTMRVEKSTTEEVSGVLKSLAEKKLGGLGSNNNYGAGRRSEDGGDDSIDFEDVVRKKDKEALRRKAERARKREERKRQGGKEDIIENGSDQLDSVVQNNTDDEEGATPAGDNPVEDEDGEEADEEADEEEIDPNIAAMMGFSGFSGRRK</sequence>
<feature type="region of interest" description="Disordered" evidence="5">
    <location>
        <begin position="206"/>
        <end position="327"/>
    </location>
</feature>
<keyword evidence="4" id="KW-0539">Nucleus</keyword>
<dbReference type="Proteomes" id="UP001530293">
    <property type="component" value="Unassembled WGS sequence"/>
</dbReference>
<dbReference type="Pfam" id="PF12874">
    <property type="entry name" value="zf-met"/>
    <property type="match status" value="1"/>
</dbReference>
<dbReference type="PANTHER" id="PTHR45986:SF1">
    <property type="entry name" value="ZINC FINGER MATRIN-TYPE PROTEIN 2"/>
    <property type="match status" value="1"/>
</dbReference>
<dbReference type="InterPro" id="IPR040107">
    <property type="entry name" value="Snu23"/>
</dbReference>
<accession>A0ABD3MBY0</accession>
<evidence type="ECO:0000256" key="3">
    <source>
        <dbReference type="ARBA" id="ARBA00022833"/>
    </source>
</evidence>
<dbReference type="PANTHER" id="PTHR45986">
    <property type="entry name" value="ZINC FINGER MATRIN-TYPE PROTEIN 2"/>
    <property type="match status" value="1"/>
</dbReference>
<reference evidence="7 8" key="1">
    <citation type="submission" date="2024-10" db="EMBL/GenBank/DDBJ databases">
        <title>Updated reference genomes for cyclostephanoid diatoms.</title>
        <authorList>
            <person name="Roberts W.R."/>
            <person name="Alverson A.J."/>
        </authorList>
    </citation>
    <scope>NUCLEOTIDE SEQUENCE [LARGE SCALE GENOMIC DNA]</scope>
    <source>
        <strain evidence="7 8">AJA232-27</strain>
    </source>
</reference>
<dbReference type="GO" id="GO:0008270">
    <property type="term" value="F:zinc ion binding"/>
    <property type="evidence" value="ECO:0007669"/>
    <property type="project" value="UniProtKB-KW"/>
</dbReference>
<feature type="compositionally biased region" description="Polar residues" evidence="5">
    <location>
        <begin position="266"/>
        <end position="277"/>
    </location>
</feature>
<proteinExistence type="predicted"/>
<keyword evidence="2" id="KW-0863">Zinc-finger</keyword>
<gene>
    <name evidence="7" type="ORF">ACHAWU_010206</name>
</gene>
<organism evidence="7 8">
    <name type="scientific">Discostella pseudostelligera</name>
    <dbReference type="NCBI Taxonomy" id="259834"/>
    <lineage>
        <taxon>Eukaryota</taxon>
        <taxon>Sar</taxon>
        <taxon>Stramenopiles</taxon>
        <taxon>Ochrophyta</taxon>
        <taxon>Bacillariophyta</taxon>
        <taxon>Coscinodiscophyceae</taxon>
        <taxon>Thalassiosirophycidae</taxon>
        <taxon>Stephanodiscales</taxon>
        <taxon>Stephanodiscaceae</taxon>
        <taxon>Discostella</taxon>
    </lineage>
</organism>
<dbReference type="SMART" id="SM00451">
    <property type="entry name" value="ZnF_U1"/>
    <property type="match status" value="1"/>
</dbReference>
<feature type="domain" description="U1-type" evidence="6">
    <location>
        <begin position="146"/>
        <end position="180"/>
    </location>
</feature>
<feature type="compositionally biased region" description="Acidic residues" evidence="5">
    <location>
        <begin position="291"/>
        <end position="310"/>
    </location>
</feature>
<evidence type="ECO:0000256" key="5">
    <source>
        <dbReference type="SAM" id="MobiDB-lite"/>
    </source>
</evidence>
<evidence type="ECO:0000313" key="8">
    <source>
        <dbReference type="Proteomes" id="UP001530293"/>
    </source>
</evidence>
<evidence type="ECO:0000256" key="2">
    <source>
        <dbReference type="ARBA" id="ARBA00022771"/>
    </source>
</evidence>
<feature type="region of interest" description="Disordered" evidence="5">
    <location>
        <begin position="65"/>
        <end position="84"/>
    </location>
</feature>
<evidence type="ECO:0000259" key="6">
    <source>
        <dbReference type="SMART" id="SM00451"/>
    </source>
</evidence>
<dbReference type="SUPFAM" id="SSF57667">
    <property type="entry name" value="beta-beta-alpha zinc fingers"/>
    <property type="match status" value="1"/>
</dbReference>
<keyword evidence="3" id="KW-0862">Zinc</keyword>
<feature type="compositionally biased region" description="Basic and acidic residues" evidence="5">
    <location>
        <begin position="230"/>
        <end position="262"/>
    </location>
</feature>
<dbReference type="InterPro" id="IPR036236">
    <property type="entry name" value="Znf_C2H2_sf"/>
</dbReference>
<evidence type="ECO:0000256" key="1">
    <source>
        <dbReference type="ARBA" id="ARBA00022723"/>
    </source>
</evidence>
<keyword evidence="1" id="KW-0479">Metal-binding</keyword>
<name>A0ABD3MBY0_9STRA</name>
<protein>
    <recommendedName>
        <fullName evidence="6">U1-type domain-containing protein</fullName>
    </recommendedName>
</protein>
<dbReference type="AlphaFoldDB" id="A0ABD3MBY0"/>
<evidence type="ECO:0000313" key="7">
    <source>
        <dbReference type="EMBL" id="KAL3761293.1"/>
    </source>
</evidence>
<evidence type="ECO:0000256" key="4">
    <source>
        <dbReference type="ARBA" id="ARBA00023242"/>
    </source>
</evidence>
<dbReference type="InterPro" id="IPR013087">
    <property type="entry name" value="Znf_C2H2_type"/>
</dbReference>
<comment type="caution">
    <text evidence="7">The sequence shown here is derived from an EMBL/GenBank/DDBJ whole genome shotgun (WGS) entry which is preliminary data.</text>
</comment>